<name>E6QSJ8_9ZZZZ</name>
<dbReference type="EC" id="3.6.1.55" evidence="11"/>
<dbReference type="InterPro" id="IPR015797">
    <property type="entry name" value="NUDIX_hydrolase-like_dom_sf"/>
</dbReference>
<dbReference type="Pfam" id="PF02581">
    <property type="entry name" value="TMP-TENI"/>
    <property type="match status" value="1"/>
</dbReference>
<protein>
    <recommendedName>
        <fullName evidence="11">8-oxo-dGTP diphosphatase</fullName>
        <ecNumber evidence="11">3.6.1.55</ecNumber>
    </recommendedName>
</protein>
<dbReference type="CDD" id="cd00564">
    <property type="entry name" value="TMP_TenI"/>
    <property type="match status" value="1"/>
</dbReference>
<dbReference type="Gene3D" id="3.90.79.10">
    <property type="entry name" value="Nucleoside Triphosphate Pyrophosphohydrolase"/>
    <property type="match status" value="1"/>
</dbReference>
<dbReference type="GO" id="GO:0008413">
    <property type="term" value="F:8-oxo-7,8-dihydroguanosine triphosphate pyrophosphatase activity"/>
    <property type="evidence" value="ECO:0007669"/>
    <property type="project" value="TreeGrafter"/>
</dbReference>
<evidence type="ECO:0000256" key="4">
    <source>
        <dbReference type="ARBA" id="ARBA00022705"/>
    </source>
</evidence>
<dbReference type="EMBL" id="CABR01000076">
    <property type="protein sequence ID" value="CBI10220.1"/>
    <property type="molecule type" value="Genomic_DNA"/>
</dbReference>
<keyword evidence="7 13" id="KW-0378">Hydrolase</keyword>
<evidence type="ECO:0000313" key="13">
    <source>
        <dbReference type="EMBL" id="CBI10220.1"/>
    </source>
</evidence>
<dbReference type="AlphaFoldDB" id="E6QSJ8"/>
<accession>E6QSJ8</accession>
<keyword evidence="6" id="KW-0227">DNA damage</keyword>
<dbReference type="PANTHER" id="PTHR47707">
    <property type="entry name" value="8-OXO-DGTP DIPHOSPHATASE"/>
    <property type="match status" value="1"/>
</dbReference>
<dbReference type="GO" id="GO:0006281">
    <property type="term" value="P:DNA repair"/>
    <property type="evidence" value="ECO:0007669"/>
    <property type="project" value="UniProtKB-KW"/>
</dbReference>
<dbReference type="GO" id="GO:0006260">
    <property type="term" value="P:DNA replication"/>
    <property type="evidence" value="ECO:0007669"/>
    <property type="project" value="UniProtKB-KW"/>
</dbReference>
<dbReference type="Pfam" id="PF00293">
    <property type="entry name" value="NUDIX"/>
    <property type="match status" value="1"/>
</dbReference>
<dbReference type="PRINTS" id="PR00502">
    <property type="entry name" value="NUDIXFAMILY"/>
</dbReference>
<keyword evidence="3" id="KW-0515">Mutator protein</keyword>
<dbReference type="GO" id="GO:0009228">
    <property type="term" value="P:thiamine biosynthetic process"/>
    <property type="evidence" value="ECO:0007669"/>
    <property type="project" value="UniProtKB-KW"/>
</dbReference>
<dbReference type="GO" id="GO:0044716">
    <property type="term" value="F:8-oxo-GDP phosphatase activity"/>
    <property type="evidence" value="ECO:0007669"/>
    <property type="project" value="TreeGrafter"/>
</dbReference>
<dbReference type="InterPro" id="IPR022998">
    <property type="entry name" value="ThiamineP_synth_TenI"/>
</dbReference>
<evidence type="ECO:0000256" key="1">
    <source>
        <dbReference type="ARBA" id="ARBA00001946"/>
    </source>
</evidence>
<dbReference type="GO" id="GO:0044715">
    <property type="term" value="F:8-oxo-dGDP phosphatase activity"/>
    <property type="evidence" value="ECO:0007669"/>
    <property type="project" value="TreeGrafter"/>
</dbReference>
<dbReference type="SUPFAM" id="SSF51391">
    <property type="entry name" value="Thiamin phosphate synthase"/>
    <property type="match status" value="1"/>
</dbReference>
<dbReference type="InterPro" id="IPR020476">
    <property type="entry name" value="Nudix_hydrolase"/>
</dbReference>
<comment type="similarity">
    <text evidence="2">Belongs to the Nudix hydrolase family.</text>
</comment>
<proteinExistence type="inferred from homology"/>
<dbReference type="PANTHER" id="PTHR47707:SF1">
    <property type="entry name" value="NUDIX HYDROLASE FAMILY PROTEIN"/>
    <property type="match status" value="1"/>
</dbReference>
<dbReference type="InterPro" id="IPR036206">
    <property type="entry name" value="ThiamineP_synth_sf"/>
</dbReference>
<dbReference type="GO" id="GO:0046872">
    <property type="term" value="F:metal ion binding"/>
    <property type="evidence" value="ECO:0007669"/>
    <property type="project" value="UniProtKB-KW"/>
</dbReference>
<keyword evidence="4" id="KW-0235">DNA replication</keyword>
<dbReference type="PROSITE" id="PS00893">
    <property type="entry name" value="NUDIX_BOX"/>
    <property type="match status" value="1"/>
</dbReference>
<dbReference type="InterPro" id="IPR020084">
    <property type="entry name" value="NUDIX_hydrolase_CS"/>
</dbReference>
<evidence type="ECO:0000256" key="8">
    <source>
        <dbReference type="ARBA" id="ARBA00022842"/>
    </source>
</evidence>
<comment type="caution">
    <text evidence="13">The sequence shown here is derived from an EMBL/GenBank/DDBJ whole genome shotgun (WGS) entry which is preliminary data.</text>
</comment>
<dbReference type="GO" id="GO:0035539">
    <property type="term" value="F:8-oxo-7,8-dihydrodeoxyguanosine triphosphate pyrophosphatase activity"/>
    <property type="evidence" value="ECO:0007669"/>
    <property type="project" value="UniProtKB-EC"/>
</dbReference>
<evidence type="ECO:0000256" key="2">
    <source>
        <dbReference type="ARBA" id="ARBA00005582"/>
    </source>
</evidence>
<keyword evidence="5" id="KW-0479">Metal-binding</keyword>
<dbReference type="InterPro" id="IPR000086">
    <property type="entry name" value="NUDIX_hydrolase_dom"/>
</dbReference>
<reference evidence="13" key="1">
    <citation type="submission" date="2009-10" db="EMBL/GenBank/DDBJ databases">
        <title>Diversity of trophic interactions inside an arsenic-rich microbial ecosystem.</title>
        <authorList>
            <person name="Bertin P.N."/>
            <person name="Heinrich-Salmeron A."/>
            <person name="Pelletier E."/>
            <person name="Goulhen-Chollet F."/>
            <person name="Arsene-Ploetze F."/>
            <person name="Gallien S."/>
            <person name="Calteau A."/>
            <person name="Vallenet D."/>
            <person name="Casiot C."/>
            <person name="Chane-Woon-Ming B."/>
            <person name="Giloteaux L."/>
            <person name="Barakat M."/>
            <person name="Bonnefoy V."/>
            <person name="Bruneel O."/>
            <person name="Chandler M."/>
            <person name="Cleiss J."/>
            <person name="Duran R."/>
            <person name="Elbaz-Poulichet F."/>
            <person name="Fonknechten N."/>
            <person name="Lauga B."/>
            <person name="Mornico D."/>
            <person name="Ortet P."/>
            <person name="Schaeffer C."/>
            <person name="Siguier P."/>
            <person name="Alexander Thil Smith A."/>
            <person name="Van Dorsselaer A."/>
            <person name="Weissenbach J."/>
            <person name="Medigue C."/>
            <person name="Le Paslier D."/>
        </authorList>
    </citation>
    <scope>NUCLEOTIDE SEQUENCE</scope>
</reference>
<organism evidence="13">
    <name type="scientific">mine drainage metagenome</name>
    <dbReference type="NCBI Taxonomy" id="410659"/>
    <lineage>
        <taxon>unclassified sequences</taxon>
        <taxon>metagenomes</taxon>
        <taxon>ecological metagenomes</taxon>
    </lineage>
</organism>
<keyword evidence="8" id="KW-0460">Magnesium</keyword>
<dbReference type="SUPFAM" id="SSF55811">
    <property type="entry name" value="Nudix"/>
    <property type="match status" value="1"/>
</dbReference>
<evidence type="ECO:0000256" key="10">
    <source>
        <dbReference type="ARBA" id="ARBA00035861"/>
    </source>
</evidence>
<dbReference type="PROSITE" id="PS51462">
    <property type="entry name" value="NUDIX"/>
    <property type="match status" value="1"/>
</dbReference>
<dbReference type="CDD" id="cd03425">
    <property type="entry name" value="NUDIX_MutT_NudA_like"/>
    <property type="match status" value="1"/>
</dbReference>
<dbReference type="Gene3D" id="3.20.20.70">
    <property type="entry name" value="Aldolase class I"/>
    <property type="match status" value="1"/>
</dbReference>
<dbReference type="InterPro" id="IPR013785">
    <property type="entry name" value="Aldolase_TIM"/>
</dbReference>
<comment type="cofactor">
    <cofactor evidence="1">
        <name>Mg(2+)</name>
        <dbReference type="ChEBI" id="CHEBI:18420"/>
    </cofactor>
</comment>
<evidence type="ECO:0000259" key="12">
    <source>
        <dbReference type="PROSITE" id="PS51462"/>
    </source>
</evidence>
<comment type="catalytic activity">
    <reaction evidence="10">
        <text>8-oxo-dGTP + H2O = 8-oxo-dGMP + diphosphate + H(+)</text>
        <dbReference type="Rhea" id="RHEA:31575"/>
        <dbReference type="ChEBI" id="CHEBI:15377"/>
        <dbReference type="ChEBI" id="CHEBI:15378"/>
        <dbReference type="ChEBI" id="CHEBI:33019"/>
        <dbReference type="ChEBI" id="CHEBI:63224"/>
        <dbReference type="ChEBI" id="CHEBI:77896"/>
        <dbReference type="EC" id="3.6.1.55"/>
    </reaction>
</comment>
<evidence type="ECO:0000256" key="7">
    <source>
        <dbReference type="ARBA" id="ARBA00022801"/>
    </source>
</evidence>
<evidence type="ECO:0000256" key="3">
    <source>
        <dbReference type="ARBA" id="ARBA00022457"/>
    </source>
</evidence>
<evidence type="ECO:0000256" key="6">
    <source>
        <dbReference type="ARBA" id="ARBA00022763"/>
    </source>
</evidence>
<feature type="domain" description="Nudix hydrolase" evidence="12">
    <location>
        <begin position="8"/>
        <end position="136"/>
    </location>
</feature>
<evidence type="ECO:0000256" key="9">
    <source>
        <dbReference type="ARBA" id="ARBA00023204"/>
    </source>
</evidence>
<sequence>MNQLASLPVIAVSAGILYRPDGTILLASRPADKPWPGYWEFPGGKIEAGETSRQALTRELEEELGIQVTHAMPWLTLTHNYPTACVCLNCFLIDAWQGDPTPREGQILSWQHPDAVNVTPLLPANLPLLRALCLPPIMGITHIENDPVGFLKKLDAALLAGLKLIQLREAELTQHYAETVIARAHQHGAQVVINQDVNLAQRTQADGIHLTAKQLADTVMRPDFRLVGASCHNQLELDHAEHLGCDYALLSPVLPTASHPGATVLGWDKFTELAQGRSLPVYALGGMTQSLLTAARERGAHGIALLRGIW</sequence>
<dbReference type="InterPro" id="IPR047127">
    <property type="entry name" value="MutT-like"/>
</dbReference>
<evidence type="ECO:0000256" key="11">
    <source>
        <dbReference type="ARBA" id="ARBA00038905"/>
    </source>
</evidence>
<keyword evidence="9" id="KW-0234">DNA repair</keyword>
<dbReference type="NCBIfam" id="NF006530">
    <property type="entry name" value="PRK08999.1"/>
    <property type="match status" value="1"/>
</dbReference>
<gene>
    <name evidence="13" type="ORF">CARN7_0987</name>
</gene>
<evidence type="ECO:0000256" key="5">
    <source>
        <dbReference type="ARBA" id="ARBA00022723"/>
    </source>
</evidence>